<sequence length="64" mass="7231">MEVGDHIECLSCLMGKQKRLSFLSHTCHRATHIAELIHSDIWGPINTATMSGETYFVTFTDDFS</sequence>
<protein>
    <submittedName>
        <fullName evidence="1">Uncharacterized protein</fullName>
    </submittedName>
</protein>
<keyword evidence="2" id="KW-1185">Reference proteome</keyword>
<dbReference type="Proteomes" id="UP000807769">
    <property type="component" value="Unassembled WGS sequence"/>
</dbReference>
<dbReference type="PANTHER" id="PTHR42648:SF28">
    <property type="entry name" value="TRANSPOSON-ENCODED PROTEIN WITH RIBONUCLEASE H-LIKE AND RETROVIRUS ZINC FINGER-LIKE DOMAINS"/>
    <property type="match status" value="1"/>
</dbReference>
<dbReference type="AlphaFoldDB" id="A0A9P7E207"/>
<accession>A0A9P7E207</accession>
<dbReference type="InterPro" id="IPR039537">
    <property type="entry name" value="Retrotran_Ty1/copia-like"/>
</dbReference>
<evidence type="ECO:0000313" key="2">
    <source>
        <dbReference type="Proteomes" id="UP000807769"/>
    </source>
</evidence>
<dbReference type="GeneID" id="64625524"/>
<dbReference type="RefSeq" id="XP_041189195.1">
    <property type="nucleotide sequence ID" value="XM_041331507.1"/>
</dbReference>
<organism evidence="1 2">
    <name type="scientific">Suillus subaureus</name>
    <dbReference type="NCBI Taxonomy" id="48587"/>
    <lineage>
        <taxon>Eukaryota</taxon>
        <taxon>Fungi</taxon>
        <taxon>Dikarya</taxon>
        <taxon>Basidiomycota</taxon>
        <taxon>Agaricomycotina</taxon>
        <taxon>Agaricomycetes</taxon>
        <taxon>Agaricomycetidae</taxon>
        <taxon>Boletales</taxon>
        <taxon>Suillineae</taxon>
        <taxon>Suillaceae</taxon>
        <taxon>Suillus</taxon>
    </lineage>
</organism>
<comment type="caution">
    <text evidence="1">The sequence shown here is derived from an EMBL/GenBank/DDBJ whole genome shotgun (WGS) entry which is preliminary data.</text>
</comment>
<evidence type="ECO:0000313" key="1">
    <source>
        <dbReference type="EMBL" id="KAG1809369.1"/>
    </source>
</evidence>
<proteinExistence type="predicted"/>
<reference evidence="1" key="1">
    <citation type="journal article" date="2020" name="New Phytol.">
        <title>Comparative genomics reveals dynamic genome evolution in host specialist ectomycorrhizal fungi.</title>
        <authorList>
            <person name="Lofgren L.A."/>
            <person name="Nguyen N.H."/>
            <person name="Vilgalys R."/>
            <person name="Ruytinx J."/>
            <person name="Liao H.L."/>
            <person name="Branco S."/>
            <person name="Kuo A."/>
            <person name="LaButti K."/>
            <person name="Lipzen A."/>
            <person name="Andreopoulos W."/>
            <person name="Pangilinan J."/>
            <person name="Riley R."/>
            <person name="Hundley H."/>
            <person name="Na H."/>
            <person name="Barry K."/>
            <person name="Grigoriev I.V."/>
            <person name="Stajich J.E."/>
            <person name="Kennedy P.G."/>
        </authorList>
    </citation>
    <scope>NUCLEOTIDE SEQUENCE</scope>
    <source>
        <strain evidence="1">MN1</strain>
    </source>
</reference>
<gene>
    <name evidence="1" type="ORF">BJ212DRAFT_1279609</name>
</gene>
<feature type="non-terminal residue" evidence="1">
    <location>
        <position position="64"/>
    </location>
</feature>
<dbReference type="EMBL" id="JABBWG010000034">
    <property type="protein sequence ID" value="KAG1809369.1"/>
    <property type="molecule type" value="Genomic_DNA"/>
</dbReference>
<dbReference type="OrthoDB" id="7691805at2759"/>
<dbReference type="PANTHER" id="PTHR42648">
    <property type="entry name" value="TRANSPOSASE, PUTATIVE-RELATED"/>
    <property type="match status" value="1"/>
</dbReference>
<name>A0A9P7E207_9AGAM</name>